<gene>
    <name evidence="7" type="ORF">g.12669</name>
</gene>
<dbReference type="PANTHER" id="PTHR15180:SF1">
    <property type="entry name" value="GENERAL TRANSCRIPTION FACTOR 3C POLYPEPTIDE 1"/>
    <property type="match status" value="1"/>
</dbReference>
<keyword evidence="4" id="KW-0804">Transcription</keyword>
<feature type="non-terminal residue" evidence="7">
    <location>
        <position position="1"/>
    </location>
</feature>
<dbReference type="GO" id="GO:0003677">
    <property type="term" value="F:DNA binding"/>
    <property type="evidence" value="ECO:0007669"/>
    <property type="project" value="UniProtKB-KW"/>
</dbReference>
<dbReference type="GO" id="GO:0005634">
    <property type="term" value="C:nucleus"/>
    <property type="evidence" value="ECO:0007669"/>
    <property type="project" value="UniProtKB-SubCell"/>
</dbReference>
<dbReference type="InterPro" id="IPR044210">
    <property type="entry name" value="Tfc3-like"/>
</dbReference>
<evidence type="ECO:0000256" key="3">
    <source>
        <dbReference type="ARBA" id="ARBA00023125"/>
    </source>
</evidence>
<dbReference type="Pfam" id="PF04182">
    <property type="entry name" value="B-block_TFIIIC"/>
    <property type="match status" value="1"/>
</dbReference>
<dbReference type="OrthoDB" id="68020at2759"/>
<evidence type="ECO:0000256" key="2">
    <source>
        <dbReference type="ARBA" id="ARBA00022553"/>
    </source>
</evidence>
<dbReference type="EMBL" id="GDQN01006325">
    <property type="protein sequence ID" value="JAT84729.1"/>
    <property type="molecule type" value="Transcribed_RNA"/>
</dbReference>
<accession>A0A1E1WCP7</accession>
<evidence type="ECO:0000259" key="6">
    <source>
        <dbReference type="Pfam" id="PF04182"/>
    </source>
</evidence>
<dbReference type="InterPro" id="IPR007309">
    <property type="entry name" value="TFIIIC_Bblock-bd"/>
</dbReference>
<organism evidence="7">
    <name type="scientific">Pectinophora gossypiella</name>
    <name type="common">Cotton pink bollworm</name>
    <name type="synonym">Depressaria gossypiella</name>
    <dbReference type="NCBI Taxonomy" id="13191"/>
    <lineage>
        <taxon>Eukaryota</taxon>
        <taxon>Metazoa</taxon>
        <taxon>Ecdysozoa</taxon>
        <taxon>Arthropoda</taxon>
        <taxon>Hexapoda</taxon>
        <taxon>Insecta</taxon>
        <taxon>Pterygota</taxon>
        <taxon>Neoptera</taxon>
        <taxon>Endopterygota</taxon>
        <taxon>Lepidoptera</taxon>
        <taxon>Glossata</taxon>
        <taxon>Ditrysia</taxon>
        <taxon>Gelechioidea</taxon>
        <taxon>Gelechiidae</taxon>
        <taxon>Apatetrinae</taxon>
        <taxon>Pectinophora</taxon>
    </lineage>
</organism>
<evidence type="ECO:0000256" key="4">
    <source>
        <dbReference type="ARBA" id="ARBA00023163"/>
    </source>
</evidence>
<reference evidence="7" key="1">
    <citation type="submission" date="2015-09" db="EMBL/GenBank/DDBJ databases">
        <title>De novo assembly of Pectinophora gossypiella (Pink Bollworm) gut transcriptome.</title>
        <authorList>
            <person name="Tassone E.E."/>
        </authorList>
    </citation>
    <scope>NUCLEOTIDE SEQUENCE</scope>
</reference>
<dbReference type="GO" id="GO:0006384">
    <property type="term" value="P:transcription initiation at RNA polymerase III promoter"/>
    <property type="evidence" value="ECO:0007669"/>
    <property type="project" value="InterPro"/>
</dbReference>
<dbReference type="PANTHER" id="PTHR15180">
    <property type="entry name" value="GENERAL TRANSCRIPTION FACTOR 3C POLYPEPTIDE 1"/>
    <property type="match status" value="1"/>
</dbReference>
<keyword evidence="3" id="KW-0238">DNA-binding</keyword>
<proteinExistence type="predicted"/>
<comment type="subcellular location">
    <subcellularLocation>
        <location evidence="1">Nucleus</location>
    </subcellularLocation>
</comment>
<sequence length="1105" mass="127800">QVSCMCDLFVRNLCERKCEFKNKYLNIMDKNSHKHFAFNFKEILLDEIALDGLEGTVTELLWRRVEKRLSSSVTEKMKDRFWNFIVNCEAISFYQLPEARNPIEILDRFQKVDEECGYISDPSDYLDGPYEYSPIENEFGSCTNYFTRETVPREILRIPYKSVEEKYGNTLVLVASLEERWKALVPHMPITQLSQMTVGQYCILELVGRARENGQITTGTTNLMKIVKDSKLLFYNRKYLQDLGLIRVQSLNQIIGGKTVKSLLLRLKRFYQPLMQCLPKHGKLYNVVQYLLTKPNYKDYTEEMVKKRIFSTGMCKKLRKSCTFLSFVKLYSTAVVPEETGKTNKKLFKTEISLKVESDESSQSDSETTTEPLKCEYNVHINLMRQVYEKLLEAGTKGLTRMEASELFGIEFYTARTMFRTLKSKNLVREFFEDKGKQRIARYVATVSAIKGSSSTYEEEKRKFMEYLDESKTAIRTSTITESDNEIPRKKVKLEKDANIEHDSFISDSEAIEEKVTEMSCLDGLENVEGKTLFGSKKGPTLRQLKFANGILKVIKEKLAISGYQTLSLLVAKEIGEAPMDTKGIKIFVQKLVAENQIKILKIAWPGCLQKYSVFLCAPHVQPTDPIIRAKYKEINIRALRNPNIQTKVLKPVSDTTNTRPITLFLYPRYMKLQKLHESIMKLVYFNDDETYHSNLPKGYSSIIDLMPEFTLEFAIGNLSNISLASISQMKITSDMLQCKLRNIPTDLFKLLLSSSALQSALRVNLKILAMFGLIQLIKESGSDGKIMTKYMFYANQRARIIDTQGEWPRENADMEALEKWYNFESFKDVERFWNDVYNISQNTTINLASSERCMKYPIVAPREEETVELYDNGVILGNGLGPCGYDSSFHMEIPRLWVAYFTKFVKKQQLLHKKLIIKNPRRNKPKRKLRTNLTKTSHLKKSKVFVDKNKPIKSLRRKREKGSLVKWSKEDDRIIMLGKAALTIISPVAQPGCLQLRNLVIKDIFSITDPKKTASICHKRAIHLETNSALAYEKDCVINELKRRPNITNKYEELLKIVRMQYPGNMSKLINGTRLPMMELVWIMLQLVKSKSFNQKNPLRCFEL</sequence>
<keyword evidence="2" id="KW-0597">Phosphoprotein</keyword>
<dbReference type="GO" id="GO:0000127">
    <property type="term" value="C:transcription factor TFIIIC complex"/>
    <property type="evidence" value="ECO:0007669"/>
    <property type="project" value="InterPro"/>
</dbReference>
<dbReference type="AlphaFoldDB" id="A0A1E1WCP7"/>
<keyword evidence="5" id="KW-0539">Nucleus</keyword>
<evidence type="ECO:0000256" key="5">
    <source>
        <dbReference type="ARBA" id="ARBA00023242"/>
    </source>
</evidence>
<feature type="domain" description="B-block binding subunit of TFIIIC" evidence="6">
    <location>
        <begin position="200"/>
        <end position="272"/>
    </location>
</feature>
<name>A0A1E1WCP7_PECGO</name>
<evidence type="ECO:0000313" key="7">
    <source>
        <dbReference type="EMBL" id="JAT84729.1"/>
    </source>
</evidence>
<protein>
    <recommendedName>
        <fullName evidence="6">B-block binding subunit of TFIIIC domain-containing protein</fullName>
    </recommendedName>
</protein>
<evidence type="ECO:0000256" key="1">
    <source>
        <dbReference type="ARBA" id="ARBA00004123"/>
    </source>
</evidence>
<dbReference type="GO" id="GO:0042791">
    <property type="term" value="P:5S class rRNA transcription by RNA polymerase III"/>
    <property type="evidence" value="ECO:0007669"/>
    <property type="project" value="TreeGrafter"/>
</dbReference>